<proteinExistence type="predicted"/>
<evidence type="ECO:0000256" key="3">
    <source>
        <dbReference type="ARBA" id="ARBA00022670"/>
    </source>
</evidence>
<evidence type="ECO:0000259" key="9">
    <source>
        <dbReference type="Pfam" id="PF01551"/>
    </source>
</evidence>
<gene>
    <name evidence="12" type="ORF">SAMN05216369_0006</name>
</gene>
<dbReference type="Pfam" id="PF01551">
    <property type="entry name" value="Peptidase_M23"/>
    <property type="match status" value="1"/>
</dbReference>
<accession>A0A1M6P0S3</accession>
<comment type="cofactor">
    <cofactor evidence="1">
        <name>Zn(2+)</name>
        <dbReference type="ChEBI" id="CHEBI:29105"/>
    </cofactor>
</comment>
<dbReference type="InterPro" id="IPR007340">
    <property type="entry name" value="LysM_Opacity-associatedA"/>
</dbReference>
<feature type="chain" id="PRO_5012861673" evidence="8">
    <location>
        <begin position="23"/>
        <end position="459"/>
    </location>
</feature>
<dbReference type="OrthoDB" id="9805070at2"/>
<feature type="domain" description="Csd3-like second N-terminal" evidence="11">
    <location>
        <begin position="186"/>
        <end position="304"/>
    </location>
</feature>
<dbReference type="Pfam" id="PF19425">
    <property type="entry name" value="Csd3_N2"/>
    <property type="match status" value="1"/>
</dbReference>
<keyword evidence="6" id="KW-0862">Zinc</keyword>
<name>A0A1M6P0S3_9GAMM</name>
<dbReference type="InterPro" id="IPR011055">
    <property type="entry name" value="Dup_hybrid_motif"/>
</dbReference>
<keyword evidence="3" id="KW-0645">Protease</keyword>
<dbReference type="CDD" id="cd12797">
    <property type="entry name" value="M23_peptidase"/>
    <property type="match status" value="1"/>
</dbReference>
<keyword evidence="4" id="KW-0479">Metal-binding</keyword>
<evidence type="ECO:0000259" key="10">
    <source>
        <dbReference type="Pfam" id="PF04225"/>
    </source>
</evidence>
<keyword evidence="7" id="KW-0482">Metalloprotease</keyword>
<dbReference type="Gene3D" id="2.70.70.10">
    <property type="entry name" value="Glucose Permease (Domain IIA)"/>
    <property type="match status" value="1"/>
</dbReference>
<dbReference type="AlphaFoldDB" id="A0A1M6P0S3"/>
<dbReference type="SUPFAM" id="SSF51261">
    <property type="entry name" value="Duplicated hybrid motif"/>
    <property type="match status" value="1"/>
</dbReference>
<dbReference type="GO" id="GO:0042834">
    <property type="term" value="F:peptidoglycan binding"/>
    <property type="evidence" value="ECO:0007669"/>
    <property type="project" value="InterPro"/>
</dbReference>
<keyword evidence="5 12" id="KW-0378">Hydrolase</keyword>
<evidence type="ECO:0000256" key="5">
    <source>
        <dbReference type="ARBA" id="ARBA00022801"/>
    </source>
</evidence>
<evidence type="ECO:0000313" key="13">
    <source>
        <dbReference type="Proteomes" id="UP000184497"/>
    </source>
</evidence>
<dbReference type="STRING" id="564117.SAMN05216369_0006"/>
<evidence type="ECO:0000256" key="7">
    <source>
        <dbReference type="ARBA" id="ARBA00023049"/>
    </source>
</evidence>
<dbReference type="Pfam" id="PF04225">
    <property type="entry name" value="LysM_OapA"/>
    <property type="match status" value="1"/>
</dbReference>
<sequence>MLKMFPKIHITIAAAATVAVTAAILMSPSADVEAKRMSYALDLEQGGASEIISQKPQPARSVFPDQAVTADQTEVASKTQNPVSPEPGLRLDWQTFDIKSGDTLSSLFKKAGFNDGIMLSVIHGEGEADKLQRLYAGETIRFATGNEGELAGVELKRSLLETLKIERQEESFKGQTELRDPEPKPAFASGTIDGSLYLAARDAGLNDRLTMELAGIFGWDIDFVYDVRKGDQFEVVYEELYLDGEKFSTGRILSARFINRGEENIALLYTDSHGDSDYYTPDGKSMRKAFLRTPINARVSSAFNLQRRHPVLDVVRPHEGTDYAAPPGTPIKAAGNGRVQFAGWKGGYGRTVVLKHGDNISTLYAHMSRIGKGMKSGIRVKQGETLGYVGSSGMVTGPHLHYEFRVNGSPRNSRTVKLPDAKPIPASELARFKKHTEQQVAQFEAFRTNYQQLALASED</sequence>
<evidence type="ECO:0000256" key="6">
    <source>
        <dbReference type="ARBA" id="ARBA00022833"/>
    </source>
</evidence>
<dbReference type="GO" id="GO:0004222">
    <property type="term" value="F:metalloendopeptidase activity"/>
    <property type="evidence" value="ECO:0007669"/>
    <property type="project" value="TreeGrafter"/>
</dbReference>
<protein>
    <submittedName>
        <fullName evidence="12">Murein DD-endopeptidase MepM and murein hydrolase activator NlpD, contain LysM domain</fullName>
    </submittedName>
</protein>
<dbReference type="GO" id="GO:0006508">
    <property type="term" value="P:proteolysis"/>
    <property type="evidence" value="ECO:0007669"/>
    <property type="project" value="UniProtKB-KW"/>
</dbReference>
<reference evidence="13" key="1">
    <citation type="submission" date="2016-11" db="EMBL/GenBank/DDBJ databases">
        <authorList>
            <person name="Varghese N."/>
            <person name="Submissions S."/>
        </authorList>
    </citation>
    <scope>NUCLEOTIDE SEQUENCE [LARGE SCALE GENOMIC DNA]</scope>
    <source>
        <strain evidence="13">CGMCC 1.10835</strain>
    </source>
</reference>
<dbReference type="EMBL" id="FRAQ01000001">
    <property type="protein sequence ID" value="SHK01493.1"/>
    <property type="molecule type" value="Genomic_DNA"/>
</dbReference>
<feature type="signal peptide" evidence="8">
    <location>
        <begin position="1"/>
        <end position="22"/>
    </location>
</feature>
<dbReference type="GO" id="GO:0030313">
    <property type="term" value="C:cell envelope"/>
    <property type="evidence" value="ECO:0007669"/>
    <property type="project" value="UniProtKB-SubCell"/>
</dbReference>
<dbReference type="Gene3D" id="3.10.450.350">
    <property type="match status" value="2"/>
</dbReference>
<feature type="domain" description="M23ase beta-sheet core" evidence="9">
    <location>
        <begin position="317"/>
        <end position="412"/>
    </location>
</feature>
<dbReference type="PANTHER" id="PTHR21666">
    <property type="entry name" value="PEPTIDASE-RELATED"/>
    <property type="match status" value="1"/>
</dbReference>
<dbReference type="GO" id="GO:0046872">
    <property type="term" value="F:metal ion binding"/>
    <property type="evidence" value="ECO:0007669"/>
    <property type="project" value="UniProtKB-KW"/>
</dbReference>
<dbReference type="PANTHER" id="PTHR21666:SF288">
    <property type="entry name" value="CELL DIVISION PROTEIN YTFB"/>
    <property type="match status" value="1"/>
</dbReference>
<dbReference type="Proteomes" id="UP000184497">
    <property type="component" value="Unassembled WGS sequence"/>
</dbReference>
<feature type="domain" description="Opacity-associated protein A LysM-like" evidence="10">
    <location>
        <begin position="93"/>
        <end position="159"/>
    </location>
</feature>
<evidence type="ECO:0000256" key="4">
    <source>
        <dbReference type="ARBA" id="ARBA00022723"/>
    </source>
</evidence>
<organism evidence="12 13">
    <name type="scientific">Marinobacter antarcticus</name>
    <dbReference type="NCBI Taxonomy" id="564117"/>
    <lineage>
        <taxon>Bacteria</taxon>
        <taxon>Pseudomonadati</taxon>
        <taxon>Pseudomonadota</taxon>
        <taxon>Gammaproteobacteria</taxon>
        <taxon>Pseudomonadales</taxon>
        <taxon>Marinobacteraceae</taxon>
        <taxon>Marinobacter</taxon>
    </lineage>
</organism>
<keyword evidence="13" id="KW-1185">Reference proteome</keyword>
<dbReference type="InterPro" id="IPR050570">
    <property type="entry name" value="Cell_wall_metabolism_enzyme"/>
</dbReference>
<dbReference type="InterPro" id="IPR016047">
    <property type="entry name" value="M23ase_b-sheet_dom"/>
</dbReference>
<evidence type="ECO:0000256" key="2">
    <source>
        <dbReference type="ARBA" id="ARBA00004196"/>
    </source>
</evidence>
<evidence type="ECO:0000256" key="8">
    <source>
        <dbReference type="SAM" id="SignalP"/>
    </source>
</evidence>
<evidence type="ECO:0000256" key="1">
    <source>
        <dbReference type="ARBA" id="ARBA00001947"/>
    </source>
</evidence>
<evidence type="ECO:0000259" key="11">
    <source>
        <dbReference type="Pfam" id="PF19425"/>
    </source>
</evidence>
<evidence type="ECO:0000313" key="12">
    <source>
        <dbReference type="EMBL" id="SHK01493.1"/>
    </source>
</evidence>
<dbReference type="RefSeq" id="WP_072794767.1">
    <property type="nucleotide sequence ID" value="NZ_FRAQ01000001.1"/>
</dbReference>
<dbReference type="InterPro" id="IPR045834">
    <property type="entry name" value="Csd3_N2"/>
</dbReference>
<comment type="subcellular location">
    <subcellularLocation>
        <location evidence="2">Cell envelope</location>
    </subcellularLocation>
</comment>
<keyword evidence="8" id="KW-0732">Signal</keyword>